<organism evidence="1 2">
    <name type="scientific">Colletotrichum chrysophilum</name>
    <dbReference type="NCBI Taxonomy" id="1836956"/>
    <lineage>
        <taxon>Eukaryota</taxon>
        <taxon>Fungi</taxon>
        <taxon>Dikarya</taxon>
        <taxon>Ascomycota</taxon>
        <taxon>Pezizomycotina</taxon>
        <taxon>Sordariomycetes</taxon>
        <taxon>Hypocreomycetidae</taxon>
        <taxon>Glomerellales</taxon>
        <taxon>Glomerellaceae</taxon>
        <taxon>Colletotrichum</taxon>
        <taxon>Colletotrichum gloeosporioides species complex</taxon>
    </lineage>
</organism>
<dbReference type="EMBL" id="JAQOWY010001370">
    <property type="protein sequence ID" value="KAK1837390.1"/>
    <property type="molecule type" value="Genomic_DNA"/>
</dbReference>
<dbReference type="AlphaFoldDB" id="A0AAD9E6R2"/>
<proteinExistence type="predicted"/>
<evidence type="ECO:0000313" key="1">
    <source>
        <dbReference type="EMBL" id="KAK1837390.1"/>
    </source>
</evidence>
<comment type="caution">
    <text evidence="1">The sequence shown here is derived from an EMBL/GenBank/DDBJ whole genome shotgun (WGS) entry which is preliminary data.</text>
</comment>
<sequence>MTQLQQQIKACRQEEDTACERQTEIEKAYEAAVQHRRKVSAFPNTQNMVSHTGVTFLIREAHPSQKPSTRTYATYIHT</sequence>
<accession>A0AAD9E6R2</accession>
<reference evidence="1" key="1">
    <citation type="submission" date="2023-01" db="EMBL/GenBank/DDBJ databases">
        <title>Colletotrichum chrysophilum M932 genome sequence.</title>
        <authorList>
            <person name="Baroncelli R."/>
        </authorList>
    </citation>
    <scope>NUCLEOTIDE SEQUENCE</scope>
    <source>
        <strain evidence="1">M932</strain>
    </source>
</reference>
<evidence type="ECO:0000313" key="2">
    <source>
        <dbReference type="Proteomes" id="UP001243330"/>
    </source>
</evidence>
<dbReference type="Proteomes" id="UP001243330">
    <property type="component" value="Unassembled WGS sequence"/>
</dbReference>
<keyword evidence="2" id="KW-1185">Reference proteome</keyword>
<protein>
    <submittedName>
        <fullName evidence="1">Uncharacterized protein</fullName>
    </submittedName>
</protein>
<name>A0AAD9E6R2_9PEZI</name>
<gene>
    <name evidence="1" type="ORF">CCHR01_19989</name>
</gene>